<organism evidence="8 9">
    <name type="scientific">Mythimna separata</name>
    <name type="common">Oriental armyworm</name>
    <name type="synonym">Pseudaletia separata</name>
    <dbReference type="NCBI Taxonomy" id="271217"/>
    <lineage>
        <taxon>Eukaryota</taxon>
        <taxon>Metazoa</taxon>
        <taxon>Ecdysozoa</taxon>
        <taxon>Arthropoda</taxon>
        <taxon>Hexapoda</taxon>
        <taxon>Insecta</taxon>
        <taxon>Pterygota</taxon>
        <taxon>Neoptera</taxon>
        <taxon>Endopterygota</taxon>
        <taxon>Lepidoptera</taxon>
        <taxon>Glossata</taxon>
        <taxon>Ditrysia</taxon>
        <taxon>Noctuoidea</taxon>
        <taxon>Noctuidae</taxon>
        <taxon>Noctuinae</taxon>
        <taxon>Hadenini</taxon>
        <taxon>Mythimna</taxon>
    </lineage>
</organism>
<evidence type="ECO:0000313" key="9">
    <source>
        <dbReference type="Proteomes" id="UP001231518"/>
    </source>
</evidence>
<evidence type="ECO:0000256" key="5">
    <source>
        <dbReference type="ARBA" id="ARBA00023136"/>
    </source>
</evidence>
<evidence type="ECO:0000256" key="4">
    <source>
        <dbReference type="ARBA" id="ARBA00022989"/>
    </source>
</evidence>
<feature type="transmembrane region" description="Helical" evidence="6">
    <location>
        <begin position="12"/>
        <end position="34"/>
    </location>
</feature>
<proteinExistence type="predicted"/>
<feature type="transmembrane region" description="Helical" evidence="6">
    <location>
        <begin position="156"/>
        <end position="173"/>
    </location>
</feature>
<dbReference type="PANTHER" id="PTHR10283">
    <property type="entry name" value="SOLUTE CARRIER FAMILY 13 MEMBER"/>
    <property type="match status" value="1"/>
</dbReference>
<sequence>MVVFWTLDVQHPAVLAVMPIGLSCVMTGIASNFIKEMYIRNDLLDCLGVMMITIAIENSNVHRRLALKLLLMFGCSHYRIFPVGPKIEFPHFMLLNLPGVLVMETLLYLWMNFNFLGMFRSRSSIEIGMTEEEAQYVDALLATQYQQLGKLRFHELVVSAVVVLAGLLQATVSTARIDQSIYGTSEFHEHFSVSSPCVMCVILLFLLPVNLDFIKYFKRSTEGRSEPLPTTPTKSCLSWNMVRRDIHWSILLIIAGSSTLFESLRDSRMNQEFEQFLMIFEGWHASVIVFIVVLFCKTVTECATNSCVVYSLLPSIAKVSVFCNINPHYLMMAATLASSLPFHLMTGTPVNAMVCTYVHIPPWKLMYAGIGPSIIAIVVIWFTVVVWSTAIWTDITLDPDWADVNIFKIPFRSRA</sequence>
<feature type="transmembrane region" description="Helical" evidence="6">
    <location>
        <begin position="93"/>
        <end position="113"/>
    </location>
</feature>
<dbReference type="PANTHER" id="PTHR10283:SF82">
    <property type="entry name" value="SOLUTE CARRIER FAMILY 13 MEMBER 2"/>
    <property type="match status" value="1"/>
</dbReference>
<dbReference type="GO" id="GO:0022857">
    <property type="term" value="F:transmembrane transporter activity"/>
    <property type="evidence" value="ECO:0007669"/>
    <property type="project" value="TreeGrafter"/>
</dbReference>
<dbReference type="EMBL" id="JARGEI010000022">
    <property type="protein sequence ID" value="KAJ8711227.1"/>
    <property type="molecule type" value="Genomic_DNA"/>
</dbReference>
<keyword evidence="9" id="KW-1185">Reference proteome</keyword>
<feature type="transmembrane region" description="Helical" evidence="6">
    <location>
        <begin position="65"/>
        <end position="81"/>
    </location>
</feature>
<feature type="domain" description="Citrate transporter-like" evidence="7">
    <location>
        <begin position="140"/>
        <end position="337"/>
    </location>
</feature>
<dbReference type="Proteomes" id="UP001231518">
    <property type="component" value="Chromosome 21"/>
</dbReference>
<feature type="transmembrane region" description="Helical" evidence="6">
    <location>
        <begin position="308"/>
        <end position="330"/>
    </location>
</feature>
<evidence type="ECO:0000256" key="3">
    <source>
        <dbReference type="ARBA" id="ARBA00022692"/>
    </source>
</evidence>
<gene>
    <name evidence="8" type="ORF">PYW07_008469</name>
</gene>
<dbReference type="InterPro" id="IPR004680">
    <property type="entry name" value="Cit_transptr-like_dom"/>
</dbReference>
<evidence type="ECO:0000313" key="8">
    <source>
        <dbReference type="EMBL" id="KAJ8711227.1"/>
    </source>
</evidence>
<dbReference type="AlphaFoldDB" id="A0AAD8DP16"/>
<comment type="subcellular location">
    <subcellularLocation>
        <location evidence="1">Membrane</location>
        <topology evidence="1">Multi-pass membrane protein</topology>
    </subcellularLocation>
</comment>
<dbReference type="GO" id="GO:0005886">
    <property type="term" value="C:plasma membrane"/>
    <property type="evidence" value="ECO:0007669"/>
    <property type="project" value="TreeGrafter"/>
</dbReference>
<protein>
    <recommendedName>
        <fullName evidence="7">Citrate transporter-like domain-containing protein</fullName>
    </recommendedName>
</protein>
<evidence type="ECO:0000256" key="2">
    <source>
        <dbReference type="ARBA" id="ARBA00022448"/>
    </source>
</evidence>
<keyword evidence="5 6" id="KW-0472">Membrane</keyword>
<feature type="transmembrane region" description="Helical" evidence="6">
    <location>
        <begin position="276"/>
        <end position="296"/>
    </location>
</feature>
<keyword evidence="3 6" id="KW-0812">Transmembrane</keyword>
<evidence type="ECO:0000256" key="6">
    <source>
        <dbReference type="SAM" id="Phobius"/>
    </source>
</evidence>
<dbReference type="Pfam" id="PF03600">
    <property type="entry name" value="CitMHS"/>
    <property type="match status" value="1"/>
</dbReference>
<feature type="transmembrane region" description="Helical" evidence="6">
    <location>
        <begin position="246"/>
        <end position="264"/>
    </location>
</feature>
<keyword evidence="4 6" id="KW-1133">Transmembrane helix</keyword>
<comment type="caution">
    <text evidence="8">The sequence shown here is derived from an EMBL/GenBank/DDBJ whole genome shotgun (WGS) entry which is preliminary data.</text>
</comment>
<keyword evidence="2" id="KW-0813">Transport</keyword>
<accession>A0AAD8DP16</accession>
<evidence type="ECO:0000259" key="7">
    <source>
        <dbReference type="Pfam" id="PF03600"/>
    </source>
</evidence>
<name>A0AAD8DP16_MYTSE</name>
<feature type="transmembrane region" description="Helical" evidence="6">
    <location>
        <begin position="193"/>
        <end position="214"/>
    </location>
</feature>
<reference evidence="8" key="1">
    <citation type="submission" date="2023-03" db="EMBL/GenBank/DDBJ databases">
        <title>Chromosome-level genomes of two armyworms, Mythimna separata and Mythimna loreyi, provide insights into the biosynthesis and reception of sex pheromones.</title>
        <authorList>
            <person name="Zhao H."/>
        </authorList>
    </citation>
    <scope>NUCLEOTIDE SEQUENCE</scope>
    <source>
        <strain evidence="8">BeijingLab</strain>
        <tissue evidence="8">Pupa</tissue>
    </source>
</reference>
<evidence type="ECO:0000256" key="1">
    <source>
        <dbReference type="ARBA" id="ARBA00004141"/>
    </source>
</evidence>
<feature type="transmembrane region" description="Helical" evidence="6">
    <location>
        <begin position="367"/>
        <end position="392"/>
    </location>
</feature>